<protein>
    <submittedName>
        <fullName evidence="3">Uncharacterized protein</fullName>
    </submittedName>
</protein>
<evidence type="ECO:0000313" key="3">
    <source>
        <dbReference type="WBParaSite" id="SVE_0827900.1"/>
    </source>
</evidence>
<evidence type="ECO:0000256" key="1">
    <source>
        <dbReference type="SAM" id="Phobius"/>
    </source>
</evidence>
<dbReference type="Proteomes" id="UP000035680">
    <property type="component" value="Unassembled WGS sequence"/>
</dbReference>
<name>A0A0K0FHB7_STRVS</name>
<dbReference type="AlphaFoldDB" id="A0A0K0FHB7"/>
<feature type="transmembrane region" description="Helical" evidence="1">
    <location>
        <begin position="21"/>
        <end position="40"/>
    </location>
</feature>
<keyword evidence="1" id="KW-0472">Membrane</keyword>
<feature type="transmembrane region" description="Helical" evidence="1">
    <location>
        <begin position="46"/>
        <end position="64"/>
    </location>
</feature>
<keyword evidence="1" id="KW-0812">Transmembrane</keyword>
<sequence length="200" mass="23281">MAAQFNDRCFYGKMHITTAMKLFIAVGISISLLIIIFELFNFRKALFVMSIPILVILSTVIGIVKNLPKLIWPIIGISFFHFYLAANCLLIFLFYFIFKPLYIIMVYNWAFKTMHGGKTLSFYIYSLIIIISLIIILIFSSWQAKISLRFMNYMKLINERLYDQDNIKKVVHESGTQVLTIPVNCTNTQYASNEIKRTIM</sequence>
<feature type="transmembrane region" description="Helical" evidence="1">
    <location>
        <begin position="122"/>
        <end position="142"/>
    </location>
</feature>
<dbReference type="WBParaSite" id="SVE_0827900.1">
    <property type="protein sequence ID" value="SVE_0827900.1"/>
    <property type="gene ID" value="SVE_0827900"/>
</dbReference>
<proteinExistence type="predicted"/>
<accession>A0A0K0FHB7</accession>
<keyword evidence="1" id="KW-1133">Transmembrane helix</keyword>
<evidence type="ECO:0000313" key="2">
    <source>
        <dbReference type="Proteomes" id="UP000035680"/>
    </source>
</evidence>
<keyword evidence="2" id="KW-1185">Reference proteome</keyword>
<feature type="transmembrane region" description="Helical" evidence="1">
    <location>
        <begin position="71"/>
        <end position="98"/>
    </location>
</feature>
<reference evidence="2" key="1">
    <citation type="submission" date="2014-07" db="EMBL/GenBank/DDBJ databases">
        <authorList>
            <person name="Martin A.A"/>
            <person name="De Silva N."/>
        </authorList>
    </citation>
    <scope>NUCLEOTIDE SEQUENCE</scope>
</reference>
<reference evidence="3" key="2">
    <citation type="submission" date="2015-08" db="UniProtKB">
        <authorList>
            <consortium name="WormBaseParasite"/>
        </authorList>
    </citation>
    <scope>IDENTIFICATION</scope>
</reference>
<organism evidence="2 3">
    <name type="scientific">Strongyloides venezuelensis</name>
    <name type="common">Threadworm</name>
    <dbReference type="NCBI Taxonomy" id="75913"/>
    <lineage>
        <taxon>Eukaryota</taxon>
        <taxon>Metazoa</taxon>
        <taxon>Ecdysozoa</taxon>
        <taxon>Nematoda</taxon>
        <taxon>Chromadorea</taxon>
        <taxon>Rhabditida</taxon>
        <taxon>Tylenchina</taxon>
        <taxon>Panagrolaimomorpha</taxon>
        <taxon>Strongyloidoidea</taxon>
        <taxon>Strongyloididae</taxon>
        <taxon>Strongyloides</taxon>
    </lineage>
</organism>